<dbReference type="Proteomes" id="UP000663508">
    <property type="component" value="Plasmid pVL1_1"/>
</dbReference>
<name>A0A8H8WZM7_9HYPH</name>
<keyword evidence="1" id="KW-0614">Plasmid</keyword>
<evidence type="ECO:0008006" key="3">
    <source>
        <dbReference type="Google" id="ProtNLM"/>
    </source>
</evidence>
<proteinExistence type="predicted"/>
<evidence type="ECO:0000313" key="1">
    <source>
        <dbReference type="EMBL" id="BCM87595.1"/>
    </source>
</evidence>
<sequence length="300" mass="31280">MIPQPLPAWVLQGREEGGAALAAGAALLALDQIVRAAPPWLGTVRLRQALIAAAATGRLLRLREDVAAFRDAHHLTRPADDPGPAGHLHRAWRSLASQPARLEPAGLARLAGPLALAVAPEDLLVAVGDHVSVDPVTAAAIATARLHAAKPGPDGDLLGLMLADLVLAARLGWAHPVPLLATALAHPALRARLARRHAPAGDLDWIGTCQAAYATAAAETYARARDLARRADALTNAMQVVRTKGASHGLAALLADDVVAATDLTGLGSERAARRFLDRLVALGAVREHTGRATFRLYGL</sequence>
<accession>A0A8H8WZM7</accession>
<dbReference type="EMBL" id="AP024146">
    <property type="protein sequence ID" value="BCM87595.1"/>
    <property type="molecule type" value="Genomic_DNA"/>
</dbReference>
<reference evidence="1" key="1">
    <citation type="submission" date="2020-11" db="EMBL/GenBank/DDBJ databases">
        <title>Complete genome sequence of a novel pathogenic Methylobacterium strain isolated from rice in Vietnam.</title>
        <authorList>
            <person name="Lai K."/>
            <person name="Okazaki S."/>
            <person name="Higashi K."/>
            <person name="Mori H."/>
            <person name="Toyoda A."/>
            <person name="Kurokawa K."/>
        </authorList>
    </citation>
    <scope>NUCLEOTIDE SEQUENCE</scope>
    <source>
        <strain evidence="1">VL1</strain>
        <plasmid evidence="1">pVL1_1</plasmid>
    </source>
</reference>
<gene>
    <name evidence="1" type="ORF">mvi_60560</name>
</gene>
<dbReference type="AlphaFoldDB" id="A0A8H8WZM7"/>
<geneLocation type="plasmid" evidence="1 2">
    <name>pVL1_1</name>
</geneLocation>
<dbReference type="KEGG" id="mind:mvi_60560"/>
<dbReference type="Pfam" id="PF07183">
    <property type="entry name" value="DUF1403"/>
    <property type="match status" value="1"/>
</dbReference>
<protein>
    <recommendedName>
        <fullName evidence="3">DUF1403 family protein</fullName>
    </recommendedName>
</protein>
<evidence type="ECO:0000313" key="2">
    <source>
        <dbReference type="Proteomes" id="UP000663508"/>
    </source>
</evidence>
<dbReference type="InterPro" id="IPR009843">
    <property type="entry name" value="DUF1403"/>
</dbReference>
<organism evidence="1 2">
    <name type="scientific">Methylobacterium indicum</name>
    <dbReference type="NCBI Taxonomy" id="1775910"/>
    <lineage>
        <taxon>Bacteria</taxon>
        <taxon>Pseudomonadati</taxon>
        <taxon>Pseudomonadota</taxon>
        <taxon>Alphaproteobacteria</taxon>
        <taxon>Hyphomicrobiales</taxon>
        <taxon>Methylobacteriaceae</taxon>
        <taxon>Methylobacterium</taxon>
    </lineage>
</organism>